<feature type="domain" description="Zn(2)-C6 fungal-type" evidence="7">
    <location>
        <begin position="141"/>
        <end position="171"/>
    </location>
</feature>
<dbReference type="InterPro" id="IPR001138">
    <property type="entry name" value="Zn2Cys6_DnaBD"/>
</dbReference>
<dbReference type="PANTHER" id="PTHR31845:SF10">
    <property type="entry name" value="ZN(II)2CYS6 TRANSCRIPTION FACTOR (EUROFUNG)"/>
    <property type="match status" value="1"/>
</dbReference>
<dbReference type="PROSITE" id="PS00463">
    <property type="entry name" value="ZN2_CY6_FUNGAL_1"/>
    <property type="match status" value="1"/>
</dbReference>
<dbReference type="AlphaFoldDB" id="A0AAD5RWN8"/>
<name>A0AAD5RWN8_9PEZI</name>
<evidence type="ECO:0000313" key="9">
    <source>
        <dbReference type="Proteomes" id="UP001201980"/>
    </source>
</evidence>
<dbReference type="EMBL" id="JAKWBI020000021">
    <property type="protein sequence ID" value="KAJ2905954.1"/>
    <property type="molecule type" value="Genomic_DNA"/>
</dbReference>
<dbReference type="GO" id="GO:0005634">
    <property type="term" value="C:nucleus"/>
    <property type="evidence" value="ECO:0007669"/>
    <property type="project" value="UniProtKB-SubCell"/>
</dbReference>
<dbReference type="CDD" id="cd12148">
    <property type="entry name" value="fungal_TF_MHR"/>
    <property type="match status" value="1"/>
</dbReference>
<proteinExistence type="predicted"/>
<feature type="region of interest" description="Disordered" evidence="6">
    <location>
        <begin position="255"/>
        <end position="317"/>
    </location>
</feature>
<dbReference type="GO" id="GO:0000981">
    <property type="term" value="F:DNA-binding transcription factor activity, RNA polymerase II-specific"/>
    <property type="evidence" value="ECO:0007669"/>
    <property type="project" value="InterPro"/>
</dbReference>
<gene>
    <name evidence="8" type="ORF">MKZ38_003742</name>
</gene>
<evidence type="ECO:0000256" key="4">
    <source>
        <dbReference type="ARBA" id="ARBA00023163"/>
    </source>
</evidence>
<dbReference type="PANTHER" id="PTHR31845">
    <property type="entry name" value="FINGER DOMAIN PROTEIN, PUTATIVE-RELATED"/>
    <property type="match status" value="1"/>
</dbReference>
<protein>
    <recommendedName>
        <fullName evidence="7">Zn(2)-C6 fungal-type domain-containing protein</fullName>
    </recommendedName>
</protein>
<evidence type="ECO:0000256" key="1">
    <source>
        <dbReference type="ARBA" id="ARBA00004123"/>
    </source>
</evidence>
<evidence type="ECO:0000313" key="8">
    <source>
        <dbReference type="EMBL" id="KAJ2905954.1"/>
    </source>
</evidence>
<keyword evidence="3" id="KW-0238">DNA-binding</keyword>
<evidence type="ECO:0000256" key="2">
    <source>
        <dbReference type="ARBA" id="ARBA00023015"/>
    </source>
</evidence>
<dbReference type="InterPro" id="IPR051089">
    <property type="entry name" value="prtT"/>
</dbReference>
<feature type="compositionally biased region" description="Polar residues" evidence="6">
    <location>
        <begin position="215"/>
        <end position="230"/>
    </location>
</feature>
<keyword evidence="2" id="KW-0805">Transcription regulation</keyword>
<dbReference type="GO" id="GO:0000976">
    <property type="term" value="F:transcription cis-regulatory region binding"/>
    <property type="evidence" value="ECO:0007669"/>
    <property type="project" value="TreeGrafter"/>
</dbReference>
<comment type="caution">
    <text evidence="8">The sequence shown here is derived from an EMBL/GenBank/DDBJ whole genome shotgun (WGS) entry which is preliminary data.</text>
</comment>
<keyword evidence="5" id="KW-0539">Nucleus</keyword>
<evidence type="ECO:0000256" key="6">
    <source>
        <dbReference type="SAM" id="MobiDB-lite"/>
    </source>
</evidence>
<keyword evidence="4" id="KW-0804">Transcription</keyword>
<sequence length="848" mass="94647">MQQLPRDVDYPVPECWRHSWMSHAGRFAGAYTDRNGQRVNESCEHASTQLLKPLVNKRGVSPSRAPWSDGNGAKITPFLRPRPVLESFILIVGFTKRSDYSASSIQVDDHGLSWFLVAFNLQFAVCFAMNSEHRVAKGPRACTTCARAKSRCIAGPTSDKCERCCRLNKPCGTQTPAPPRRRKERKRTKVQELEQRLEDLTTRLESATGRDIPSSKCQDPVSSEGGSNSGMAYRGQSRLRSQYFMMGHLFPGGVVANPLPSPPEKSPLESRSSPGQFPDNYNTSTQAPAADTSSDRDTTEASTPVTEDYGAQHDPPPLLPPMPVCKSPYDQLPCNKGERSEGFVWPHAAGAEQYLTNYKKYAASLFPFVVIPDRMSAAQLLVERPYLWKGVMMHACHVDGQRQAAAGASLVKCMITASFCDAVKSLDMLQGLIVMVAWFHYNLNSTQLTNMFFLARAMAATLGLCDKVAKLRQVPPPELTASDLEETRTLAGVYYLLTLVFNANKKPDSLMDTCHIENCVAVLESRLDVSGDLLAVQFCRIQMLAQTIVSSVAEASRQPHQMPFQVLVKSFRQRIDNFRAEVPPSIAGNPCLDCHAYMAEILLYEYALNDGATQRLTPSERIPILWQTLQAAKGFTRSRTSVPFSKRQRFVCMAGFDYMYIFITCLKLVLLNLPGWDVLMVRQELSLEPFIDMQIREMETLTRWRAMGHKPGSVGGDWEPSQEMKQQDPFYRLGIKLRQLKFLFRVDPPEPTQSHPPDVGSATSVDPAISGVDVDMGLGLDFDGTGVELPAFDGFDPAYWHDIFNENAVKFYSKHMHNHEFPGDTPVLGNDLEPPSFSFGSMDGQWSM</sequence>
<evidence type="ECO:0000259" key="7">
    <source>
        <dbReference type="PROSITE" id="PS00463"/>
    </source>
</evidence>
<dbReference type="Gene3D" id="4.10.240.10">
    <property type="entry name" value="Zn(2)-C6 fungal-type DNA-binding domain"/>
    <property type="match status" value="1"/>
</dbReference>
<dbReference type="InterPro" id="IPR036864">
    <property type="entry name" value="Zn2-C6_fun-type_DNA-bd_sf"/>
</dbReference>
<feature type="region of interest" description="Disordered" evidence="6">
    <location>
        <begin position="199"/>
        <end position="233"/>
    </location>
</feature>
<reference evidence="8" key="1">
    <citation type="submission" date="2022-07" db="EMBL/GenBank/DDBJ databases">
        <title>Draft genome sequence of Zalerion maritima ATCC 34329, a (micro)plastics degrading marine fungus.</title>
        <authorList>
            <person name="Paco A."/>
            <person name="Goncalves M.F.M."/>
            <person name="Rocha-Santos T.A.P."/>
            <person name="Alves A."/>
        </authorList>
    </citation>
    <scope>NUCLEOTIDE SEQUENCE</scope>
    <source>
        <strain evidence="8">ATCC 34329</strain>
    </source>
</reference>
<comment type="subcellular location">
    <subcellularLocation>
        <location evidence="1">Nucleus</location>
    </subcellularLocation>
</comment>
<dbReference type="Proteomes" id="UP001201980">
    <property type="component" value="Unassembled WGS sequence"/>
</dbReference>
<organism evidence="8 9">
    <name type="scientific">Zalerion maritima</name>
    <dbReference type="NCBI Taxonomy" id="339359"/>
    <lineage>
        <taxon>Eukaryota</taxon>
        <taxon>Fungi</taxon>
        <taxon>Dikarya</taxon>
        <taxon>Ascomycota</taxon>
        <taxon>Pezizomycotina</taxon>
        <taxon>Sordariomycetes</taxon>
        <taxon>Lulworthiomycetidae</taxon>
        <taxon>Lulworthiales</taxon>
        <taxon>Lulworthiaceae</taxon>
        <taxon>Zalerion</taxon>
    </lineage>
</organism>
<keyword evidence="9" id="KW-1185">Reference proteome</keyword>
<dbReference type="GO" id="GO:0008270">
    <property type="term" value="F:zinc ion binding"/>
    <property type="evidence" value="ECO:0007669"/>
    <property type="project" value="InterPro"/>
</dbReference>
<evidence type="ECO:0000256" key="5">
    <source>
        <dbReference type="ARBA" id="ARBA00023242"/>
    </source>
</evidence>
<evidence type="ECO:0000256" key="3">
    <source>
        <dbReference type="ARBA" id="ARBA00023125"/>
    </source>
</evidence>
<accession>A0AAD5RWN8</accession>